<evidence type="ECO:0000313" key="4">
    <source>
        <dbReference type="Proteomes" id="UP001170666"/>
    </source>
</evidence>
<protein>
    <submittedName>
        <fullName evidence="3">AAA family ATPase</fullName>
    </submittedName>
</protein>
<accession>A0ABT9D1S3</accession>
<keyword evidence="1" id="KW-0175">Coiled coil</keyword>
<reference evidence="3 4" key="1">
    <citation type="journal article" date="2023" name="Int. J. Syst. Evol. Microbiol.">
        <title>The observation of taxonomic boundaries for the 16SrII and 16SrXXV phytoplasmas using genome-based delimitation.</title>
        <authorList>
            <person name="Rodrigues Jardim B."/>
            <person name="Tran-Nguyen L.T.T."/>
            <person name="Gambley C."/>
            <person name="Al-Sadi A.M."/>
            <person name="Al-Subhi A.M."/>
            <person name="Foissac X."/>
            <person name="Salar P."/>
            <person name="Cai H."/>
            <person name="Yang J.Y."/>
            <person name="Davis R."/>
            <person name="Jones L."/>
            <person name="Rodoni B."/>
            <person name="Constable F.E."/>
        </authorList>
    </citation>
    <scope>NUCLEOTIDE SEQUENCE [LARGE SCALE GENOMIC DNA]</scope>
    <source>
        <strain evidence="3">BAWM-BFA-CoWB</strain>
    </source>
</reference>
<evidence type="ECO:0000256" key="1">
    <source>
        <dbReference type="SAM" id="Coils"/>
    </source>
</evidence>
<comment type="caution">
    <text evidence="3">The sequence shown here is derived from an EMBL/GenBank/DDBJ whole genome shotgun (WGS) entry which is preliminary data.</text>
</comment>
<name>A0ABT9D1S3_9MOLU</name>
<evidence type="ECO:0000256" key="2">
    <source>
        <dbReference type="SAM" id="MobiDB-lite"/>
    </source>
</evidence>
<feature type="non-terminal residue" evidence="3">
    <location>
        <position position="244"/>
    </location>
</feature>
<keyword evidence="4" id="KW-1185">Reference proteome</keyword>
<dbReference type="Proteomes" id="UP001170666">
    <property type="component" value="Unassembled WGS sequence"/>
</dbReference>
<sequence length="244" mass="28464">MSLNKKIYLSLLGLLSSGLLILFILGITHSRQPTKPPTLTNQPSSSRQQEIDHQIKLEQAKIQELHQQDQTLKTQIDENVKTLTDIVTKMKTLQTELTNNPQLPPNTKTQKHQQLTELKAQQQTQQTLIDNLIAQRKALNQNQKEKQAELEKLAQAKAQLQTQENLQQQIFRLNQALNYVEANQKRIEELKTQPEYRKNQTELKNFQDFQLFLTDQKIAFEKQKQNLQTQLNHLQENKPLPHLQ</sequence>
<feature type="region of interest" description="Disordered" evidence="2">
    <location>
        <begin position="32"/>
        <end position="51"/>
    </location>
</feature>
<feature type="coiled-coil region" evidence="1">
    <location>
        <begin position="129"/>
        <end position="193"/>
    </location>
</feature>
<organism evidence="3 4">
    <name type="scientific">Candidatus Phytoplasma gossypii</name>
    <dbReference type="NCBI Taxonomy" id="2982629"/>
    <lineage>
        <taxon>Bacteria</taxon>
        <taxon>Bacillati</taxon>
        <taxon>Mycoplasmatota</taxon>
        <taxon>Mollicutes</taxon>
        <taxon>Acholeplasmatales</taxon>
        <taxon>Acholeplasmataceae</taxon>
        <taxon>Candidatus Phytoplasma</taxon>
        <taxon>16SrII (Peanut WB group)</taxon>
    </lineage>
</organism>
<dbReference type="EMBL" id="JAOSIT010000055">
    <property type="protein sequence ID" value="MDO8057626.1"/>
    <property type="molecule type" value="Genomic_DNA"/>
</dbReference>
<gene>
    <name evidence="3" type="ORF">OC698_02960</name>
</gene>
<proteinExistence type="predicted"/>
<evidence type="ECO:0000313" key="3">
    <source>
        <dbReference type="EMBL" id="MDO8057626.1"/>
    </source>
</evidence>
<feature type="compositionally biased region" description="Polar residues" evidence="2">
    <location>
        <begin position="32"/>
        <end position="48"/>
    </location>
</feature>